<dbReference type="EMBL" id="JALKCH010000005">
    <property type="protein sequence ID" value="MCK0196895.1"/>
    <property type="molecule type" value="Genomic_DNA"/>
</dbReference>
<accession>A0ABT0DAD5</accession>
<dbReference type="Proteomes" id="UP001203284">
    <property type="component" value="Unassembled WGS sequence"/>
</dbReference>
<sequence>MPDLSRFAIFASKSRPVPLVPQPVERRGTKGETGKAIVNHTLGYSVPRVPHVPRQNDVAENASRSAGVVPRVPHAPEGWGTSRGTAQSVEDKGFVGIVPSVPLVPRENDDGGNENEWRYAYDERAGILEYDEGLPRAEAERLAAEQIAHSRFLARER</sequence>
<dbReference type="RefSeq" id="WP_247028400.1">
    <property type="nucleotide sequence ID" value="NZ_JALKCH010000005.1"/>
</dbReference>
<feature type="region of interest" description="Disordered" evidence="1">
    <location>
        <begin position="60"/>
        <end position="91"/>
    </location>
</feature>
<organism evidence="2 3">
    <name type="scientific">Ancylobacter crimeensis</name>
    <dbReference type="NCBI Taxonomy" id="2579147"/>
    <lineage>
        <taxon>Bacteria</taxon>
        <taxon>Pseudomonadati</taxon>
        <taxon>Pseudomonadota</taxon>
        <taxon>Alphaproteobacteria</taxon>
        <taxon>Hyphomicrobiales</taxon>
        <taxon>Xanthobacteraceae</taxon>
        <taxon>Ancylobacter</taxon>
    </lineage>
</organism>
<evidence type="ECO:0000256" key="1">
    <source>
        <dbReference type="SAM" id="MobiDB-lite"/>
    </source>
</evidence>
<evidence type="ECO:0000313" key="3">
    <source>
        <dbReference type="Proteomes" id="UP001203284"/>
    </source>
</evidence>
<name>A0ABT0DAD5_9HYPH</name>
<keyword evidence="3" id="KW-1185">Reference proteome</keyword>
<comment type="caution">
    <text evidence="2">The sequence shown here is derived from an EMBL/GenBank/DDBJ whole genome shotgun (WGS) entry which is preliminary data.</text>
</comment>
<protein>
    <submittedName>
        <fullName evidence="2">Uncharacterized protein</fullName>
    </submittedName>
</protein>
<proteinExistence type="predicted"/>
<evidence type="ECO:0000313" key="2">
    <source>
        <dbReference type="EMBL" id="MCK0196895.1"/>
    </source>
</evidence>
<reference evidence="2 3" key="1">
    <citation type="submission" date="2022-04" db="EMBL/GenBank/DDBJ databases">
        <authorList>
            <person name="Grouzdev D.S."/>
            <person name="Pantiukh K.S."/>
            <person name="Krutkina M.S."/>
        </authorList>
    </citation>
    <scope>NUCLEOTIDE SEQUENCE [LARGE SCALE GENOMIC DNA]</scope>
    <source>
        <strain evidence="2 3">6x-1</strain>
    </source>
</reference>
<gene>
    <name evidence="2" type="ORF">MWN34_08210</name>
</gene>